<protein>
    <submittedName>
        <fullName evidence="1">Uncharacterized protein</fullName>
    </submittedName>
</protein>
<evidence type="ECO:0000313" key="2">
    <source>
        <dbReference type="Proteomes" id="UP000191116"/>
    </source>
</evidence>
<evidence type="ECO:0000313" key="1">
    <source>
        <dbReference type="EMBL" id="SKA55611.1"/>
    </source>
</evidence>
<gene>
    <name evidence="1" type="ORF">CZ814_03633</name>
</gene>
<dbReference type="RefSeq" id="WP_080176319.1">
    <property type="nucleotide sequence ID" value="NZ_AP024856.1"/>
</dbReference>
<sequence>MVTTVNNSAAAIIVKLNVHISADEPGDVRSILDEVCTTLTQEIIDEVIASLKTTMPLYEFSYCRDDGWDLTI</sequence>
<dbReference type="OrthoDB" id="9885273at2"/>
<dbReference type="Proteomes" id="UP000191116">
    <property type="component" value="Unassembled WGS sequence"/>
</dbReference>
<reference evidence="1 2" key="1">
    <citation type="submission" date="2017-02" db="EMBL/GenBank/DDBJ databases">
        <authorList>
            <person name="Peterson S.W."/>
        </authorList>
    </citation>
    <scope>NUCLEOTIDE SEQUENCE [LARGE SCALE GENOMIC DNA]</scope>
    <source>
        <strain evidence="1 2">CECT 9189</strain>
    </source>
</reference>
<organism evidence="1 2">
    <name type="scientific">Photobacterium toruni</name>
    <dbReference type="NCBI Taxonomy" id="1935446"/>
    <lineage>
        <taxon>Bacteria</taxon>
        <taxon>Pseudomonadati</taxon>
        <taxon>Pseudomonadota</taxon>
        <taxon>Gammaproteobacteria</taxon>
        <taxon>Vibrionales</taxon>
        <taxon>Vibrionaceae</taxon>
        <taxon>Photobacterium</taxon>
    </lineage>
</organism>
<dbReference type="EMBL" id="FUWP01000031">
    <property type="protein sequence ID" value="SKA55611.1"/>
    <property type="molecule type" value="Genomic_DNA"/>
</dbReference>
<dbReference type="AlphaFoldDB" id="A0A1T4UT37"/>
<accession>A0A1T4UT37</accession>
<name>A0A1T4UT37_9GAMM</name>
<proteinExistence type="predicted"/>